<organism evidence="1 2">
    <name type="scientific">Pristionchus fissidentatus</name>
    <dbReference type="NCBI Taxonomy" id="1538716"/>
    <lineage>
        <taxon>Eukaryota</taxon>
        <taxon>Metazoa</taxon>
        <taxon>Ecdysozoa</taxon>
        <taxon>Nematoda</taxon>
        <taxon>Chromadorea</taxon>
        <taxon>Rhabditida</taxon>
        <taxon>Rhabditina</taxon>
        <taxon>Diplogasteromorpha</taxon>
        <taxon>Diplogasteroidea</taxon>
        <taxon>Neodiplogasteridae</taxon>
        <taxon>Pristionchus</taxon>
    </lineage>
</organism>
<dbReference type="EMBL" id="BTSY01000002">
    <property type="protein sequence ID" value="GMT13576.1"/>
    <property type="molecule type" value="Genomic_DNA"/>
</dbReference>
<protein>
    <submittedName>
        <fullName evidence="1">Uncharacterized protein</fullName>
    </submittedName>
</protein>
<proteinExistence type="predicted"/>
<gene>
    <name evidence="1" type="ORF">PFISCL1PPCAC_4873</name>
</gene>
<dbReference type="AlphaFoldDB" id="A0AAV5V1Y1"/>
<dbReference type="Proteomes" id="UP001432322">
    <property type="component" value="Unassembled WGS sequence"/>
</dbReference>
<keyword evidence="2" id="KW-1185">Reference proteome</keyword>
<name>A0AAV5V1Y1_9BILA</name>
<dbReference type="PANTHER" id="PTHR11238">
    <property type="entry name" value="PROMININ ISOFORM D-RELATED"/>
    <property type="match status" value="1"/>
</dbReference>
<comment type="caution">
    <text evidence="1">The sequence shown here is derived from an EMBL/GenBank/DDBJ whole genome shotgun (WGS) entry which is preliminary data.</text>
</comment>
<sequence>VLMDFGYQTQTVCEPFFYDDSLVALESLDAQNGYAYNLTAVNGSMTRVTFSRIMQQCSKDASFISAVEIYDLLRVVDIFETTVLGNTFVNAIVDADIDSLSKEELQKLTN</sequence>
<reference evidence="1" key="1">
    <citation type="submission" date="2023-10" db="EMBL/GenBank/DDBJ databases">
        <title>Genome assembly of Pristionchus species.</title>
        <authorList>
            <person name="Yoshida K."/>
            <person name="Sommer R.J."/>
        </authorList>
    </citation>
    <scope>NUCLEOTIDE SEQUENCE</scope>
    <source>
        <strain evidence="1">RS5133</strain>
    </source>
</reference>
<dbReference type="PANTHER" id="PTHR11238:SF9">
    <property type="entry name" value="PROMININ, ISOFORM D"/>
    <property type="match status" value="1"/>
</dbReference>
<evidence type="ECO:0000313" key="2">
    <source>
        <dbReference type="Proteomes" id="UP001432322"/>
    </source>
</evidence>
<accession>A0AAV5V1Y1</accession>
<feature type="non-terminal residue" evidence="1">
    <location>
        <position position="1"/>
    </location>
</feature>
<evidence type="ECO:0000313" key="1">
    <source>
        <dbReference type="EMBL" id="GMT13576.1"/>
    </source>
</evidence>